<dbReference type="PANTHER" id="PTHR13803:SF39">
    <property type="entry name" value="SECRETORY 24AB, ISOFORM A"/>
    <property type="match status" value="1"/>
</dbReference>
<dbReference type="InterPro" id="IPR001202">
    <property type="entry name" value="WW_dom"/>
</dbReference>
<dbReference type="Gene3D" id="3.40.20.10">
    <property type="entry name" value="Severin"/>
    <property type="match status" value="1"/>
</dbReference>
<evidence type="ECO:0000256" key="8">
    <source>
        <dbReference type="ARBA" id="ARBA00022892"/>
    </source>
</evidence>
<sequence length="938" mass="102843">MAAPAEQLPPGWAAEWDATHQRYLFIETNTGHTQWEPPAASPVGLEGQAPGVTPQAHAGHTRRRQYAAGETQVYYGGDGAAPGASYGAAAPGLQPQQPQGPLFTPGLAVENQFAAQQAAAQPGVAPGQGGYYGQPEPEYINGPAFDRPQYAQPGPVDALANQFGQMGMGQKQFQLYTTNLLTSPPDPRDLHRPPPEIRLPPNSCISPSPNANADPSYCRSTLNAIPTTSSLLSKSKLPLALVLTPYRTLDEGEEQVPLVTDTVIARCRRCRTYINPYVQFIDGGNRWRCCMCNMTNEVPQLFDWDQVRNQPGDRWARAELNSSVVEFVAPTEYMVRPPQPAVYVFLIDVSHTAVQSGMVATATRTILENLDRLPDEDGRTKVAIICYDVSLYFFSMTPGSTETSMLVVSDIEDVFLPKPNDLLVNIGEARASLEALLGRIGDMFQDNSILGSAMGPALQAGFKLMSPIGGKIIVLSSTLPSVGAGALKNREDPKILGTAKESGLLQAASPFYKTFAIECSRTQVSVDMFLFSAAYQDVATLACLPHYTSGQTYYYPAFNAGRTEDAIKFAHEFGKVLAQPIMLEAVMRVRASRGLRMASFHGNFFVRSTDLLAMPAVPQDQSYAIEVQIEEAITTPFVVFQTAVLHTTCFGERRIRVITLALPTTTNLSEVFASVDQVALVTFLANKAVERSLTHKLEDAREYIVQKLVDILVSYKTSMTSSGAGASAQLAISDNMKMLPVLVLGLLKNVGIRQSAQIPPDIRAYSQALLTSMPSQLLIPYLYPSFYSLHNMPDDAGTIGEHGVILPPALPLTSERLERHGLYLIEDGQTIFLWVGRDAVPQLVMDVFDLPSYEVLRGGKTTLRVLDNPFSQRINAIIQKIREMRRGVYYPHLYIVKEDGEPPLRLWALSMLIQDRADMLPSYQQFISTLKDKVNIAG</sequence>
<dbReference type="InterPro" id="IPR036174">
    <property type="entry name" value="Znf_Sec23_Sec24_sf"/>
</dbReference>
<dbReference type="GO" id="GO:0070971">
    <property type="term" value="C:endoplasmic reticulum exit site"/>
    <property type="evidence" value="ECO:0007669"/>
    <property type="project" value="TreeGrafter"/>
</dbReference>
<feature type="region of interest" description="Disordered" evidence="12">
    <location>
        <begin position="119"/>
        <end position="152"/>
    </location>
</feature>
<dbReference type="InterPro" id="IPR012990">
    <property type="entry name" value="Beta-sandwich_Sec23_24"/>
</dbReference>
<dbReference type="PROSITE" id="PS50020">
    <property type="entry name" value="WW_DOMAIN_2"/>
    <property type="match status" value="1"/>
</dbReference>
<dbReference type="Gene3D" id="3.40.50.410">
    <property type="entry name" value="von Willebrand factor, type A domain"/>
    <property type="match status" value="1"/>
</dbReference>
<gene>
    <name evidence="14" type="ORF">CVT26_012991</name>
</gene>
<dbReference type="GO" id="GO:0005789">
    <property type="term" value="C:endoplasmic reticulum membrane"/>
    <property type="evidence" value="ECO:0007669"/>
    <property type="project" value="UniProtKB-SubCell"/>
</dbReference>
<dbReference type="GO" id="GO:0008270">
    <property type="term" value="F:zinc ion binding"/>
    <property type="evidence" value="ECO:0007669"/>
    <property type="project" value="InterPro"/>
</dbReference>
<comment type="subcellular location">
    <subcellularLocation>
        <location evidence="2">Cytoplasm</location>
    </subcellularLocation>
    <subcellularLocation>
        <location evidence="3">Endoplasmic reticulum membrane</location>
    </subcellularLocation>
    <subcellularLocation>
        <location evidence="1">Golgi apparatus membrane</location>
    </subcellularLocation>
</comment>
<keyword evidence="11" id="KW-0472">Membrane</keyword>
<evidence type="ECO:0000256" key="2">
    <source>
        <dbReference type="ARBA" id="ARBA00004496"/>
    </source>
</evidence>
<dbReference type="SUPFAM" id="SSF82754">
    <property type="entry name" value="C-terminal, gelsolin-like domain of Sec23/24"/>
    <property type="match status" value="1"/>
</dbReference>
<dbReference type="GO" id="GO:0090110">
    <property type="term" value="P:COPII-coated vesicle cargo loading"/>
    <property type="evidence" value="ECO:0007669"/>
    <property type="project" value="TreeGrafter"/>
</dbReference>
<dbReference type="SUPFAM" id="SSF81811">
    <property type="entry name" value="Helical domain of Sec23/24"/>
    <property type="match status" value="1"/>
</dbReference>
<dbReference type="Pfam" id="PF04810">
    <property type="entry name" value="zf-Sec23_Sec24"/>
    <property type="match status" value="1"/>
</dbReference>
<dbReference type="GO" id="GO:0030127">
    <property type="term" value="C:COPII vesicle coat"/>
    <property type="evidence" value="ECO:0007669"/>
    <property type="project" value="InterPro"/>
</dbReference>
<dbReference type="Pfam" id="PF00626">
    <property type="entry name" value="Gelsolin"/>
    <property type="match status" value="1"/>
</dbReference>
<dbReference type="GO" id="GO:0000139">
    <property type="term" value="C:Golgi membrane"/>
    <property type="evidence" value="ECO:0007669"/>
    <property type="project" value="UniProtKB-SubCell"/>
</dbReference>
<dbReference type="SUPFAM" id="SSF53300">
    <property type="entry name" value="vWA-like"/>
    <property type="match status" value="1"/>
</dbReference>
<keyword evidence="15" id="KW-1185">Reference proteome</keyword>
<comment type="caution">
    <text evidence="14">The sequence shown here is derived from an EMBL/GenBank/DDBJ whole genome shotgun (WGS) entry which is preliminary data.</text>
</comment>
<dbReference type="SMART" id="SM00456">
    <property type="entry name" value="WW"/>
    <property type="match status" value="1"/>
</dbReference>
<accession>A0A409YPA7</accession>
<dbReference type="AlphaFoldDB" id="A0A409YPA7"/>
<evidence type="ECO:0000256" key="6">
    <source>
        <dbReference type="ARBA" id="ARBA00022490"/>
    </source>
</evidence>
<comment type="similarity">
    <text evidence="4">Belongs to the SEC23/SEC24 family. SEC24 subfamily.</text>
</comment>
<dbReference type="Pfam" id="PF04811">
    <property type="entry name" value="Sec23_trunk"/>
    <property type="match status" value="1"/>
</dbReference>
<name>A0A409YPA7_9AGAR</name>
<evidence type="ECO:0000256" key="3">
    <source>
        <dbReference type="ARBA" id="ARBA00004586"/>
    </source>
</evidence>
<dbReference type="STRING" id="231916.A0A409YPA7"/>
<protein>
    <recommendedName>
        <fullName evidence="13">WW domain-containing protein</fullName>
    </recommendedName>
</protein>
<dbReference type="InterPro" id="IPR036465">
    <property type="entry name" value="vWFA_dom_sf"/>
</dbReference>
<dbReference type="CDD" id="cd01479">
    <property type="entry name" value="Sec24-like"/>
    <property type="match status" value="1"/>
</dbReference>
<dbReference type="InterPro" id="IPR050550">
    <property type="entry name" value="SEC23_SEC24_subfamily"/>
</dbReference>
<evidence type="ECO:0000256" key="1">
    <source>
        <dbReference type="ARBA" id="ARBA00004394"/>
    </source>
</evidence>
<evidence type="ECO:0000256" key="5">
    <source>
        <dbReference type="ARBA" id="ARBA00022448"/>
    </source>
</evidence>
<proteinExistence type="inferred from homology"/>
<dbReference type="GO" id="GO:0000149">
    <property type="term" value="F:SNARE binding"/>
    <property type="evidence" value="ECO:0007669"/>
    <property type="project" value="TreeGrafter"/>
</dbReference>
<dbReference type="InterPro" id="IPR006900">
    <property type="entry name" value="Sec23/24_helical_dom"/>
</dbReference>
<dbReference type="FunCoup" id="A0A409YPA7">
    <property type="interactions" value="359"/>
</dbReference>
<keyword evidence="5" id="KW-0813">Transport</keyword>
<dbReference type="InterPro" id="IPR036175">
    <property type="entry name" value="Sec23/24_helical_dom_sf"/>
</dbReference>
<evidence type="ECO:0000259" key="13">
    <source>
        <dbReference type="PROSITE" id="PS50020"/>
    </source>
</evidence>
<dbReference type="InterPro" id="IPR029006">
    <property type="entry name" value="ADF-H/Gelsolin-like_dom_sf"/>
</dbReference>
<dbReference type="Gene3D" id="2.60.40.1670">
    <property type="entry name" value="beta-sandwich domain of Sec23/24"/>
    <property type="match status" value="1"/>
</dbReference>
<dbReference type="InterPro" id="IPR036180">
    <property type="entry name" value="Gelsolin-like_dom_sf"/>
</dbReference>
<evidence type="ECO:0000256" key="12">
    <source>
        <dbReference type="SAM" id="MobiDB-lite"/>
    </source>
</evidence>
<dbReference type="InterPro" id="IPR007123">
    <property type="entry name" value="Gelsolin-like_dom"/>
</dbReference>
<evidence type="ECO:0000313" key="14">
    <source>
        <dbReference type="EMBL" id="PPR04836.1"/>
    </source>
</evidence>
<evidence type="ECO:0000313" key="15">
    <source>
        <dbReference type="Proteomes" id="UP000284706"/>
    </source>
</evidence>
<evidence type="ECO:0000256" key="10">
    <source>
        <dbReference type="ARBA" id="ARBA00023034"/>
    </source>
</evidence>
<dbReference type="Gene3D" id="1.20.120.730">
    <property type="entry name" value="Sec23/Sec24 helical domain"/>
    <property type="match status" value="1"/>
</dbReference>
<dbReference type="Pfam" id="PF04815">
    <property type="entry name" value="Sec23_helical"/>
    <property type="match status" value="1"/>
</dbReference>
<dbReference type="Proteomes" id="UP000284706">
    <property type="component" value="Unassembled WGS sequence"/>
</dbReference>
<dbReference type="SUPFAM" id="SSF51045">
    <property type="entry name" value="WW domain"/>
    <property type="match status" value="1"/>
</dbReference>
<dbReference type="InterPro" id="IPR006895">
    <property type="entry name" value="Znf_Sec23_Sec24"/>
</dbReference>
<dbReference type="InterPro" id="IPR006896">
    <property type="entry name" value="Sec23/24_trunk_dom"/>
</dbReference>
<keyword evidence="10" id="KW-0333">Golgi apparatus</keyword>
<dbReference type="SUPFAM" id="SSF81995">
    <property type="entry name" value="beta-sandwich domain of Sec23/24"/>
    <property type="match status" value="1"/>
</dbReference>
<dbReference type="CDD" id="cd00201">
    <property type="entry name" value="WW"/>
    <property type="match status" value="1"/>
</dbReference>
<keyword evidence="8" id="KW-0931">ER-Golgi transport</keyword>
<dbReference type="GO" id="GO:0006886">
    <property type="term" value="P:intracellular protein transport"/>
    <property type="evidence" value="ECO:0007669"/>
    <property type="project" value="InterPro"/>
</dbReference>
<dbReference type="OrthoDB" id="49016at2759"/>
<dbReference type="Pfam" id="PF00397">
    <property type="entry name" value="WW"/>
    <property type="match status" value="1"/>
</dbReference>
<dbReference type="Pfam" id="PF08033">
    <property type="entry name" value="Sec23_BS"/>
    <property type="match status" value="1"/>
</dbReference>
<keyword evidence="7" id="KW-0256">Endoplasmic reticulum</keyword>
<evidence type="ECO:0000256" key="11">
    <source>
        <dbReference type="ARBA" id="ARBA00023136"/>
    </source>
</evidence>
<dbReference type="EMBL" id="NHYE01000562">
    <property type="protein sequence ID" value="PPR04836.1"/>
    <property type="molecule type" value="Genomic_DNA"/>
</dbReference>
<reference evidence="14 15" key="1">
    <citation type="journal article" date="2018" name="Evol. Lett.">
        <title>Horizontal gene cluster transfer increased hallucinogenic mushroom diversity.</title>
        <authorList>
            <person name="Reynolds H.T."/>
            <person name="Vijayakumar V."/>
            <person name="Gluck-Thaler E."/>
            <person name="Korotkin H.B."/>
            <person name="Matheny P.B."/>
            <person name="Slot J.C."/>
        </authorList>
    </citation>
    <scope>NUCLEOTIDE SEQUENCE [LARGE SCALE GENOMIC DNA]</scope>
    <source>
        <strain evidence="14 15">SRW20</strain>
    </source>
</reference>
<dbReference type="InterPro" id="IPR041742">
    <property type="entry name" value="Sec24-like_trunk_dom"/>
</dbReference>
<dbReference type="InterPro" id="IPR036020">
    <property type="entry name" value="WW_dom_sf"/>
</dbReference>
<dbReference type="Gene3D" id="2.30.30.380">
    <property type="entry name" value="Zn-finger domain of Sec23/24"/>
    <property type="match status" value="1"/>
</dbReference>
<dbReference type="InParanoid" id="A0A409YPA7"/>
<dbReference type="SUPFAM" id="SSF82919">
    <property type="entry name" value="Zn-finger domain of Sec23/24"/>
    <property type="match status" value="1"/>
</dbReference>
<evidence type="ECO:0000256" key="9">
    <source>
        <dbReference type="ARBA" id="ARBA00022927"/>
    </source>
</evidence>
<keyword evidence="6" id="KW-0963">Cytoplasm</keyword>
<dbReference type="Gene3D" id="2.20.70.10">
    <property type="match status" value="1"/>
</dbReference>
<dbReference type="PANTHER" id="PTHR13803">
    <property type="entry name" value="SEC24-RELATED PROTEIN"/>
    <property type="match status" value="1"/>
</dbReference>
<evidence type="ECO:0000256" key="4">
    <source>
        <dbReference type="ARBA" id="ARBA00008334"/>
    </source>
</evidence>
<keyword evidence="9" id="KW-0653">Protein transport</keyword>
<organism evidence="14 15">
    <name type="scientific">Gymnopilus dilepis</name>
    <dbReference type="NCBI Taxonomy" id="231916"/>
    <lineage>
        <taxon>Eukaryota</taxon>
        <taxon>Fungi</taxon>
        <taxon>Dikarya</taxon>
        <taxon>Basidiomycota</taxon>
        <taxon>Agaricomycotina</taxon>
        <taxon>Agaricomycetes</taxon>
        <taxon>Agaricomycetidae</taxon>
        <taxon>Agaricales</taxon>
        <taxon>Agaricineae</taxon>
        <taxon>Hymenogastraceae</taxon>
        <taxon>Gymnopilus</taxon>
    </lineage>
</organism>
<evidence type="ECO:0000256" key="7">
    <source>
        <dbReference type="ARBA" id="ARBA00022824"/>
    </source>
</evidence>
<feature type="domain" description="WW" evidence="13">
    <location>
        <begin position="6"/>
        <end position="40"/>
    </location>
</feature>